<proteinExistence type="predicted"/>
<dbReference type="Proteomes" id="UP000486351">
    <property type="component" value="Unassembled WGS sequence"/>
</dbReference>
<gene>
    <name evidence="2" type="ORF">PF008_g28759</name>
    <name evidence="1" type="ORF">PF011_g32343</name>
</gene>
<accession>A0A6A3G5F6</accession>
<evidence type="ECO:0000313" key="3">
    <source>
        <dbReference type="Proteomes" id="UP000460718"/>
    </source>
</evidence>
<dbReference type="EMBL" id="QXFW01009692">
    <property type="protein sequence ID" value="KAE8953695.1"/>
    <property type="molecule type" value="Genomic_DNA"/>
</dbReference>
<sequence>MHRVERLVHLEQTKLVRDGLVHQNLLLHVLVHERGNTGVALESTEVAASPATAGHEQRSSNTDEARLASAHVATLERNTHGLVVVDALDRVVQTAEALLQAHPGADPSAVASGDAAPIKHTLSIVAEGAILVTEITGSIVYSESVCS</sequence>
<evidence type="ECO:0000313" key="1">
    <source>
        <dbReference type="EMBL" id="KAE8953695.1"/>
    </source>
</evidence>
<protein>
    <submittedName>
        <fullName evidence="1">Uncharacterized protein</fullName>
    </submittedName>
</protein>
<name>A0A6A3G5F6_9STRA</name>
<dbReference type="AlphaFoldDB" id="A0A6A3G5F6"/>
<evidence type="ECO:0000313" key="2">
    <source>
        <dbReference type="EMBL" id="KAE9277856.1"/>
    </source>
</evidence>
<reference evidence="3 4" key="1">
    <citation type="submission" date="2018-09" db="EMBL/GenBank/DDBJ databases">
        <title>Genomic investigation of the strawberry pathogen Phytophthora fragariae indicates pathogenicity is determined by transcriptional variation in three key races.</title>
        <authorList>
            <person name="Adams T.M."/>
            <person name="Armitage A.D."/>
            <person name="Sobczyk M.K."/>
            <person name="Bates H.J."/>
            <person name="Dunwell J.M."/>
            <person name="Nellist C.F."/>
            <person name="Harrison R.J."/>
        </authorList>
    </citation>
    <scope>NUCLEOTIDE SEQUENCE [LARGE SCALE GENOMIC DNA]</scope>
    <source>
        <strain evidence="2 4">NOV-77</strain>
        <strain evidence="1 3">SCRP245</strain>
    </source>
</reference>
<comment type="caution">
    <text evidence="1">The sequence shown here is derived from an EMBL/GenBank/DDBJ whole genome shotgun (WGS) entry which is preliminary data.</text>
</comment>
<dbReference type="EMBL" id="QXFY01004385">
    <property type="protein sequence ID" value="KAE9277856.1"/>
    <property type="molecule type" value="Genomic_DNA"/>
</dbReference>
<organism evidence="1 3">
    <name type="scientific">Phytophthora fragariae</name>
    <dbReference type="NCBI Taxonomy" id="53985"/>
    <lineage>
        <taxon>Eukaryota</taxon>
        <taxon>Sar</taxon>
        <taxon>Stramenopiles</taxon>
        <taxon>Oomycota</taxon>
        <taxon>Peronosporomycetes</taxon>
        <taxon>Peronosporales</taxon>
        <taxon>Peronosporaceae</taxon>
        <taxon>Phytophthora</taxon>
    </lineage>
</organism>
<dbReference type="Proteomes" id="UP000460718">
    <property type="component" value="Unassembled WGS sequence"/>
</dbReference>
<evidence type="ECO:0000313" key="4">
    <source>
        <dbReference type="Proteomes" id="UP000486351"/>
    </source>
</evidence>